<keyword evidence="4" id="KW-1185">Reference proteome</keyword>
<dbReference type="OrthoDB" id="9155956at2"/>
<evidence type="ECO:0000313" key="3">
    <source>
        <dbReference type="EMBL" id="PIM53511.1"/>
    </source>
</evidence>
<organism evidence="3 4">
    <name type="scientific">Roseateles chitinivorans</name>
    <dbReference type="NCBI Taxonomy" id="2917965"/>
    <lineage>
        <taxon>Bacteria</taxon>
        <taxon>Pseudomonadati</taxon>
        <taxon>Pseudomonadota</taxon>
        <taxon>Betaproteobacteria</taxon>
        <taxon>Burkholderiales</taxon>
        <taxon>Sphaerotilaceae</taxon>
        <taxon>Roseateles</taxon>
    </lineage>
</organism>
<accession>A0A2G9CAP8</accession>
<reference evidence="3 4" key="1">
    <citation type="submission" date="2017-11" db="EMBL/GenBank/DDBJ databases">
        <title>Draft genome sequence of Mitsuaria sp. HWN-4.</title>
        <authorList>
            <person name="Gundlapally S.R."/>
        </authorList>
    </citation>
    <scope>NUCLEOTIDE SEQUENCE [LARGE SCALE GENOMIC DNA]</scope>
    <source>
        <strain evidence="3 4">HWN-4</strain>
    </source>
</reference>
<keyword evidence="2" id="KW-0732">Signal</keyword>
<feature type="compositionally biased region" description="Pro residues" evidence="1">
    <location>
        <begin position="106"/>
        <end position="120"/>
    </location>
</feature>
<evidence type="ECO:0000256" key="1">
    <source>
        <dbReference type="SAM" id="MobiDB-lite"/>
    </source>
</evidence>
<proteinExistence type="predicted"/>
<dbReference type="AlphaFoldDB" id="A0A2G9CAP8"/>
<dbReference type="Proteomes" id="UP000231501">
    <property type="component" value="Unassembled WGS sequence"/>
</dbReference>
<feature type="region of interest" description="Disordered" evidence="1">
    <location>
        <begin position="100"/>
        <end position="120"/>
    </location>
</feature>
<name>A0A2G9CAP8_9BURK</name>
<evidence type="ECO:0000256" key="2">
    <source>
        <dbReference type="SAM" id="SignalP"/>
    </source>
</evidence>
<feature type="chain" id="PRO_5013573984" description="DUF2946 domain-containing protein" evidence="2">
    <location>
        <begin position="21"/>
        <end position="120"/>
    </location>
</feature>
<dbReference type="EMBL" id="PEOG01000020">
    <property type="protein sequence ID" value="PIM53511.1"/>
    <property type="molecule type" value="Genomic_DNA"/>
</dbReference>
<gene>
    <name evidence="3" type="ORF">CS062_09285</name>
</gene>
<sequence>MRKHLLHWLLPLLMLLSQQGAVWHGIGHLTDARAHAPAGATVAHGVDTGDGQSHADADPLPVDPLCETCLAFDDLAASARAEPPVLALAEAVHVQTARAELAPRALPAPPPRSRGPPLAI</sequence>
<feature type="signal peptide" evidence="2">
    <location>
        <begin position="1"/>
        <end position="20"/>
    </location>
</feature>
<evidence type="ECO:0000313" key="4">
    <source>
        <dbReference type="Proteomes" id="UP000231501"/>
    </source>
</evidence>
<evidence type="ECO:0008006" key="5">
    <source>
        <dbReference type="Google" id="ProtNLM"/>
    </source>
</evidence>
<comment type="caution">
    <text evidence="3">The sequence shown here is derived from an EMBL/GenBank/DDBJ whole genome shotgun (WGS) entry which is preliminary data.</text>
</comment>
<dbReference type="RefSeq" id="WP_099861375.1">
    <property type="nucleotide sequence ID" value="NZ_PEOG01000020.1"/>
</dbReference>
<protein>
    <recommendedName>
        <fullName evidence="5">DUF2946 domain-containing protein</fullName>
    </recommendedName>
</protein>